<evidence type="ECO:0000259" key="1">
    <source>
        <dbReference type="Pfam" id="PF01764"/>
    </source>
</evidence>
<proteinExistence type="predicted"/>
<name>G3G8D3_SACSN</name>
<dbReference type="AlphaFoldDB" id="G3G8D3"/>
<dbReference type="OrthoDB" id="5522031at2"/>
<dbReference type="RefSeq" id="WP_010311927.1">
    <property type="nucleotide sequence ID" value="NZ_CP061007.1"/>
</dbReference>
<evidence type="ECO:0000313" key="4">
    <source>
        <dbReference type="Proteomes" id="UP000233786"/>
    </source>
</evidence>
<dbReference type="PANTHER" id="PTHR45856:SF11">
    <property type="entry name" value="FUNGAL LIPASE-LIKE DOMAIN-CONTAINING PROTEIN"/>
    <property type="match status" value="1"/>
</dbReference>
<dbReference type="EC" id="3.1.1.3" evidence="2"/>
<dbReference type="Proteomes" id="UP000233786">
    <property type="component" value="Unassembled WGS sequence"/>
</dbReference>
<accession>G3G8D3</accession>
<dbReference type="SUPFAM" id="SSF53474">
    <property type="entry name" value="alpha/beta-Hydrolases"/>
    <property type="match status" value="1"/>
</dbReference>
<sequence length="273" mass="30726">MAALSELDHAVTDYQLPHAYWLAKAAKLAYADEAEIRETTRQWGFDDCDYFYAELDASFPIEDTQGFVARSDKMIIVAFRGTEPKKIKDWLTDTNTLAAPGPAGKGLVHLGFSRALDSIYPRVRDAIKRFKDNGQTLWFTGHSLGGALAMLASARMHFEDPNLLADGVYTFGQPRTCDRLLATPYNQALTSRVFRFVNNNDIVPHLPPEPVFHHVDQIRYIDSKGKLHEKMTVNNGLADRFKGFTADVFAPASDGVRDHMIDRYLEAIEKNIT</sequence>
<dbReference type="InterPro" id="IPR051218">
    <property type="entry name" value="Sec_MonoDiacylglyc_Lipase"/>
</dbReference>
<dbReference type="Gene3D" id="3.40.50.1820">
    <property type="entry name" value="alpha/beta hydrolase"/>
    <property type="match status" value="1"/>
</dbReference>
<reference evidence="2" key="1">
    <citation type="submission" date="2011-04" db="EMBL/GenBank/DDBJ databases">
        <title>Cloning and application research of two lipase genes from Saccharopolyspora spinosa.</title>
        <authorList>
            <person name="Chen X.L."/>
            <person name="Xia L.Q."/>
        </authorList>
    </citation>
    <scope>NUCLEOTIDE SEQUENCE</scope>
    <source>
        <strain evidence="2">Xsp01103</strain>
    </source>
</reference>
<dbReference type="GO" id="GO:0004806">
    <property type="term" value="F:triacylglycerol lipase activity"/>
    <property type="evidence" value="ECO:0007669"/>
    <property type="project" value="UniProtKB-EC"/>
</dbReference>
<keyword evidence="2" id="KW-0378">Hydrolase</keyword>
<dbReference type="Pfam" id="PF01764">
    <property type="entry name" value="Lipase_3"/>
    <property type="match status" value="1"/>
</dbReference>
<gene>
    <name evidence="3" type="ORF">A8926_5908</name>
</gene>
<dbReference type="PANTHER" id="PTHR45856">
    <property type="entry name" value="ALPHA/BETA-HYDROLASES SUPERFAMILY PROTEIN"/>
    <property type="match status" value="1"/>
</dbReference>
<protein>
    <submittedName>
        <fullName evidence="2">Lipase 154</fullName>
        <ecNumber evidence="2">3.1.1.3</ecNumber>
    </submittedName>
    <submittedName>
        <fullName evidence="3">Triacylglycerol lipase</fullName>
    </submittedName>
</protein>
<evidence type="ECO:0000313" key="2">
    <source>
        <dbReference type="EMBL" id="AEO92080.1"/>
    </source>
</evidence>
<feature type="domain" description="Fungal lipase-type" evidence="1">
    <location>
        <begin position="76"/>
        <end position="209"/>
    </location>
</feature>
<dbReference type="GO" id="GO:0006629">
    <property type="term" value="P:lipid metabolic process"/>
    <property type="evidence" value="ECO:0007669"/>
    <property type="project" value="InterPro"/>
</dbReference>
<reference evidence="3 4" key="2">
    <citation type="submission" date="2017-12" db="EMBL/GenBank/DDBJ databases">
        <title>Sequencing the genomes of 1000 Actinobacteria strains.</title>
        <authorList>
            <person name="Klenk H.-P."/>
        </authorList>
    </citation>
    <scope>NUCLEOTIDE SEQUENCE [LARGE SCALE GENOMIC DNA]</scope>
    <source>
        <strain evidence="4">ATCC 49460 / DSM 44228 / JCM 9375 / NBRC 15153 / NRRL 18395 / A83543.1</strain>
        <strain evidence="3">DSM 44228</strain>
    </source>
</reference>
<dbReference type="STRING" id="994479.GCA_000194155_05745"/>
<dbReference type="EMBL" id="PJNB01000001">
    <property type="protein sequence ID" value="PKW17883.1"/>
    <property type="molecule type" value="Genomic_DNA"/>
</dbReference>
<organism evidence="2">
    <name type="scientific">Saccharopolyspora spinosa</name>
    <dbReference type="NCBI Taxonomy" id="60894"/>
    <lineage>
        <taxon>Bacteria</taxon>
        <taxon>Bacillati</taxon>
        <taxon>Actinomycetota</taxon>
        <taxon>Actinomycetes</taxon>
        <taxon>Pseudonocardiales</taxon>
        <taxon>Pseudonocardiaceae</taxon>
        <taxon>Saccharopolyspora</taxon>
    </lineage>
</organism>
<dbReference type="InterPro" id="IPR002921">
    <property type="entry name" value="Fungal_lipase-type"/>
</dbReference>
<dbReference type="EMBL" id="JF795581">
    <property type="protein sequence ID" value="AEO92080.1"/>
    <property type="molecule type" value="Genomic_DNA"/>
</dbReference>
<dbReference type="InterPro" id="IPR029058">
    <property type="entry name" value="AB_hydrolase_fold"/>
</dbReference>
<keyword evidence="4" id="KW-1185">Reference proteome</keyword>
<dbReference type="CDD" id="cd00519">
    <property type="entry name" value="Lipase_3"/>
    <property type="match status" value="1"/>
</dbReference>
<evidence type="ECO:0000313" key="3">
    <source>
        <dbReference type="EMBL" id="PKW17883.1"/>
    </source>
</evidence>